<dbReference type="GeneID" id="14005885"/>
<organism evidence="2 3">
    <name type="scientific">Staphylococcus phage G15</name>
    <dbReference type="NCBI Taxonomy" id="760530"/>
    <lineage>
        <taxon>Viruses</taxon>
        <taxon>Duplodnaviria</taxon>
        <taxon>Heunggongvirae</taxon>
        <taxon>Uroviricota</taxon>
        <taxon>Caudoviricetes</taxon>
        <taxon>Herelleviridae</taxon>
        <taxon>Twortvirinae</taxon>
        <taxon>Kayvirus</taxon>
        <taxon>Kayvirus G15</taxon>
    </lineage>
</organism>
<dbReference type="KEGG" id="vg:14005885"/>
<reference evidence="2 3" key="1">
    <citation type="journal article" date="2012" name="J. Virol.">
        <title>Complete Genome Sequence of Staphylococcus aureus Bacteriophage GH15.</title>
        <authorList>
            <person name="Gu J."/>
            <person name="Liu X."/>
            <person name="Lu R."/>
            <person name="Li Y."/>
            <person name="Song J."/>
            <person name="Lei L."/>
            <person name="Sun C."/>
            <person name="Feng X."/>
            <person name="Du C."/>
            <person name="Yu H."/>
            <person name="Yang Y."/>
            <person name="Han W."/>
        </authorList>
    </citation>
    <scope>NUCLEOTIDE SEQUENCE [LARGE SCALE GENOMIC DNA]</scope>
</reference>
<feature type="region of interest" description="Disordered" evidence="1">
    <location>
        <begin position="34"/>
        <end position="54"/>
    </location>
</feature>
<gene>
    <name evidence="2" type="ORF">GH15_101</name>
</gene>
<name>I6PBJ1_BPG15</name>
<dbReference type="RefSeq" id="YP_007002224.1">
    <property type="nucleotide sequence ID" value="NC_019448.1"/>
</dbReference>
<keyword evidence="3" id="KW-1185">Reference proteome</keyword>
<evidence type="ECO:0000313" key="2">
    <source>
        <dbReference type="EMBL" id="AFF28573.1"/>
    </source>
</evidence>
<dbReference type="EMBL" id="JQ686190">
    <property type="protein sequence ID" value="AFF28573.1"/>
    <property type="molecule type" value="Genomic_DNA"/>
</dbReference>
<evidence type="ECO:0000313" key="3">
    <source>
        <dbReference type="Proteomes" id="UP000006134"/>
    </source>
</evidence>
<protein>
    <submittedName>
        <fullName evidence="2">Uncharacterized protein</fullName>
    </submittedName>
</protein>
<proteinExistence type="predicted"/>
<evidence type="ECO:0000256" key="1">
    <source>
        <dbReference type="SAM" id="MobiDB-lite"/>
    </source>
</evidence>
<accession>I6PBJ1</accession>
<dbReference type="Proteomes" id="UP000006134">
    <property type="component" value="Segment"/>
</dbReference>
<sequence length="54" mass="6692">MSMNNRQAKIKGYNQFHYYDFPTTKGKFKDIMKRKSRTELKKDLQKERKDYLDK</sequence>